<evidence type="ECO:0000256" key="17">
    <source>
        <dbReference type="SAM" id="Phobius"/>
    </source>
</evidence>
<feature type="domain" description="Glycoside hydrolase family 5" evidence="18">
    <location>
        <begin position="74"/>
        <end position="286"/>
    </location>
</feature>
<evidence type="ECO:0000256" key="16">
    <source>
        <dbReference type="RuleBase" id="RU361153"/>
    </source>
</evidence>
<comment type="similarity">
    <text evidence="2 16">Belongs to the glycosyl hydrolase 5 (cellulase A) family.</text>
</comment>
<dbReference type="SUPFAM" id="SSF51445">
    <property type="entry name" value="(Trans)glycosidases"/>
    <property type="match status" value="1"/>
</dbReference>
<dbReference type="EC" id="3.2.1.58" evidence="14"/>
<dbReference type="GO" id="GO:0071555">
    <property type="term" value="P:cell wall organization"/>
    <property type="evidence" value="ECO:0007669"/>
    <property type="project" value="UniProtKB-KW"/>
</dbReference>
<dbReference type="InterPro" id="IPR001547">
    <property type="entry name" value="Glyco_hydro_5"/>
</dbReference>
<feature type="transmembrane region" description="Helical" evidence="17">
    <location>
        <begin position="476"/>
        <end position="495"/>
    </location>
</feature>
<keyword evidence="11" id="KW-0961">Cell wall biogenesis/degradation</keyword>
<dbReference type="PANTHER" id="PTHR31297:SF34">
    <property type="entry name" value="GLUCAN 1,3-BETA-GLUCOSIDASE 2"/>
    <property type="match status" value="1"/>
</dbReference>
<dbReference type="EMBL" id="BRYA01000440">
    <property type="protein sequence ID" value="GMI48873.1"/>
    <property type="molecule type" value="Genomic_DNA"/>
</dbReference>
<comment type="function">
    <text evidence="13">Glucosidase involved in the degradation of cellulosic biomass. Active on lichenan.</text>
</comment>
<dbReference type="GO" id="GO:0005886">
    <property type="term" value="C:plasma membrane"/>
    <property type="evidence" value="ECO:0007669"/>
    <property type="project" value="UniProtKB-SubCell"/>
</dbReference>
<keyword evidence="4 17" id="KW-0812">Transmembrane</keyword>
<evidence type="ECO:0000256" key="1">
    <source>
        <dbReference type="ARBA" id="ARBA00004401"/>
    </source>
</evidence>
<evidence type="ECO:0000256" key="8">
    <source>
        <dbReference type="ARBA" id="ARBA00023136"/>
    </source>
</evidence>
<evidence type="ECO:0000256" key="9">
    <source>
        <dbReference type="ARBA" id="ARBA00023180"/>
    </source>
</evidence>
<reference evidence="20" key="1">
    <citation type="journal article" date="2023" name="Commun. Biol.">
        <title>Genome analysis of Parmales, the sister group of diatoms, reveals the evolutionary specialization of diatoms from phago-mixotrophs to photoautotrophs.</title>
        <authorList>
            <person name="Ban H."/>
            <person name="Sato S."/>
            <person name="Yoshikawa S."/>
            <person name="Yamada K."/>
            <person name="Nakamura Y."/>
            <person name="Ichinomiya M."/>
            <person name="Sato N."/>
            <person name="Blanc-Mathieu R."/>
            <person name="Endo H."/>
            <person name="Kuwata A."/>
            <person name="Ogata H."/>
        </authorList>
    </citation>
    <scope>NUCLEOTIDE SEQUENCE [LARGE SCALE GENOMIC DNA]</scope>
</reference>
<dbReference type="GO" id="GO:0004338">
    <property type="term" value="F:glucan exo-1,3-beta-glucosidase activity"/>
    <property type="evidence" value="ECO:0007669"/>
    <property type="project" value="UniProtKB-EC"/>
</dbReference>
<proteinExistence type="inferred from homology"/>
<organism evidence="19 20">
    <name type="scientific">Triparma columacea</name>
    <dbReference type="NCBI Taxonomy" id="722753"/>
    <lineage>
        <taxon>Eukaryota</taxon>
        <taxon>Sar</taxon>
        <taxon>Stramenopiles</taxon>
        <taxon>Ochrophyta</taxon>
        <taxon>Bolidophyceae</taxon>
        <taxon>Parmales</taxon>
        <taxon>Triparmaceae</taxon>
        <taxon>Triparma</taxon>
    </lineage>
</organism>
<evidence type="ECO:0000313" key="19">
    <source>
        <dbReference type="EMBL" id="GMI48873.1"/>
    </source>
</evidence>
<evidence type="ECO:0000256" key="5">
    <source>
        <dbReference type="ARBA" id="ARBA00022801"/>
    </source>
</evidence>
<protein>
    <recommendedName>
        <fullName evidence="14">glucan 1,3-beta-glucosidase</fullName>
        <ecNumber evidence="14">3.2.1.58</ecNumber>
    </recommendedName>
    <alternativeName>
        <fullName evidence="15">Exo-1,3-beta-glucanase D</fullName>
    </alternativeName>
</protein>
<keyword evidence="3" id="KW-1003">Cell membrane</keyword>
<keyword evidence="8 17" id="KW-0472">Membrane</keyword>
<dbReference type="Pfam" id="PF00150">
    <property type="entry name" value="Cellulase"/>
    <property type="match status" value="1"/>
</dbReference>
<keyword evidence="20" id="KW-1185">Reference proteome</keyword>
<comment type="subcellular location">
    <subcellularLocation>
        <location evidence="1">Cell membrane</location>
        <topology evidence="1">Single-pass type II membrane protein</topology>
    </subcellularLocation>
</comment>
<dbReference type="InterPro" id="IPR017853">
    <property type="entry name" value="GH"/>
</dbReference>
<dbReference type="InterPro" id="IPR050386">
    <property type="entry name" value="Glycosyl_hydrolase_5"/>
</dbReference>
<dbReference type="Gene3D" id="3.20.20.80">
    <property type="entry name" value="Glycosidases"/>
    <property type="match status" value="1"/>
</dbReference>
<evidence type="ECO:0000256" key="12">
    <source>
        <dbReference type="ARBA" id="ARBA00036824"/>
    </source>
</evidence>
<comment type="caution">
    <text evidence="19">The sequence shown here is derived from an EMBL/GenBank/DDBJ whole genome shotgun (WGS) entry which is preliminary data.</text>
</comment>
<keyword evidence="5 16" id="KW-0378">Hydrolase</keyword>
<evidence type="ECO:0000256" key="11">
    <source>
        <dbReference type="ARBA" id="ARBA00023316"/>
    </source>
</evidence>
<evidence type="ECO:0000256" key="4">
    <source>
        <dbReference type="ARBA" id="ARBA00022692"/>
    </source>
</evidence>
<dbReference type="AlphaFoldDB" id="A0A9W7GRN4"/>
<evidence type="ECO:0000256" key="7">
    <source>
        <dbReference type="ARBA" id="ARBA00022989"/>
    </source>
</evidence>
<keyword evidence="7 17" id="KW-1133">Transmembrane helix</keyword>
<evidence type="ECO:0000256" key="14">
    <source>
        <dbReference type="ARBA" id="ARBA00038929"/>
    </source>
</evidence>
<evidence type="ECO:0000313" key="20">
    <source>
        <dbReference type="Proteomes" id="UP001165065"/>
    </source>
</evidence>
<dbReference type="OrthoDB" id="1887033at2759"/>
<evidence type="ECO:0000256" key="10">
    <source>
        <dbReference type="ARBA" id="ARBA00023295"/>
    </source>
</evidence>
<evidence type="ECO:0000256" key="2">
    <source>
        <dbReference type="ARBA" id="ARBA00005641"/>
    </source>
</evidence>
<dbReference type="GO" id="GO:0009251">
    <property type="term" value="P:glucan catabolic process"/>
    <property type="evidence" value="ECO:0007669"/>
    <property type="project" value="TreeGrafter"/>
</dbReference>
<keyword evidence="6" id="KW-0735">Signal-anchor</keyword>
<keyword evidence="9" id="KW-0325">Glycoprotein</keyword>
<gene>
    <name evidence="19" type="ORF">TrCOL_g7276</name>
</gene>
<evidence type="ECO:0000256" key="6">
    <source>
        <dbReference type="ARBA" id="ARBA00022968"/>
    </source>
</evidence>
<evidence type="ECO:0000256" key="3">
    <source>
        <dbReference type="ARBA" id="ARBA00022475"/>
    </source>
</evidence>
<keyword evidence="10 16" id="KW-0326">Glycosidase</keyword>
<accession>A0A9W7GRN4</accession>
<evidence type="ECO:0000256" key="13">
    <source>
        <dbReference type="ARBA" id="ARBA00037126"/>
    </source>
</evidence>
<name>A0A9W7GRN4_9STRA</name>
<dbReference type="GO" id="GO:0009986">
    <property type="term" value="C:cell surface"/>
    <property type="evidence" value="ECO:0007669"/>
    <property type="project" value="TreeGrafter"/>
</dbReference>
<dbReference type="Proteomes" id="UP001165065">
    <property type="component" value="Unassembled WGS sequence"/>
</dbReference>
<evidence type="ECO:0000256" key="15">
    <source>
        <dbReference type="ARBA" id="ARBA00041260"/>
    </source>
</evidence>
<dbReference type="GO" id="GO:0005576">
    <property type="term" value="C:extracellular region"/>
    <property type="evidence" value="ECO:0007669"/>
    <property type="project" value="TreeGrafter"/>
</dbReference>
<dbReference type="PANTHER" id="PTHR31297">
    <property type="entry name" value="GLUCAN ENDO-1,6-BETA-GLUCOSIDASE B"/>
    <property type="match status" value="1"/>
</dbReference>
<sequence length="525" mass="58615">MALSDDTMRGVNLGGWLVLERYIKPSLFTVPECFDKGLHDPDVCTNDVDDAYPQDQWTLTGLFKNKDDARKYLKDHWANFVKEDDIIRIKNAGLGYVRIPVGHWIMGDISPDEPYVDGEWGDFVRVVKLCRKHGIQVWVDLHTAPGSQNGFDNSGRTLPTPTGVGWSGNPENVDRTIKAVRDIAEGIKQEGIEDVVTGFGVLNEPFKGQNEAQVKDFDDRAYRAVREVLGEGTTVYIADMFDAERFNGFWDDEEHGNTVLDSHYYHVFAQTPRGFSPRQHIAYVCEKNSRDVNACCWKGGGAGGGTSVGLKRMIGEWSVSFDTLVCTKLDDVMDSYREGGEVLEFTRKIGEKRKKFLRNFAEAQMVAWESQDTGVSVGWFYWNFKMEGGAFAEWDYLRGVEEGWMPTLKAEEKAEHVFGRCEEIIFRTDDEMDIVHEFPPSDSVAPDWQAVEADDDVVVSHGESLLTKGSRERGDGIVLGFLSLVVFLLLGLGIAKKCCVRYFGGAGGKGGYQRVGEVGGVGEVA</sequence>
<comment type="catalytic activity">
    <reaction evidence="12">
        <text>Successive hydrolysis of beta-D-glucose units from the non-reducing ends of (1-&gt;3)-beta-D-glucans, releasing alpha-glucose.</text>
        <dbReference type="EC" id="3.2.1.58"/>
    </reaction>
</comment>
<evidence type="ECO:0000259" key="18">
    <source>
        <dbReference type="Pfam" id="PF00150"/>
    </source>
</evidence>